<keyword evidence="2" id="KW-1185">Reference proteome</keyword>
<organism evidence="1 2">
    <name type="scientific">Drosophila simulans</name>
    <name type="common">Fruit fly</name>
    <dbReference type="NCBI Taxonomy" id="7240"/>
    <lineage>
        <taxon>Eukaryota</taxon>
        <taxon>Metazoa</taxon>
        <taxon>Ecdysozoa</taxon>
        <taxon>Arthropoda</taxon>
        <taxon>Hexapoda</taxon>
        <taxon>Insecta</taxon>
        <taxon>Pterygota</taxon>
        <taxon>Neoptera</taxon>
        <taxon>Endopterygota</taxon>
        <taxon>Diptera</taxon>
        <taxon>Brachycera</taxon>
        <taxon>Muscomorpha</taxon>
        <taxon>Ephydroidea</taxon>
        <taxon>Drosophilidae</taxon>
        <taxon>Drosophila</taxon>
        <taxon>Sophophora</taxon>
    </lineage>
</organism>
<sequence>MPCQDINVGGSGVLFELNKCQRRGETASKLTLHANGTRQWQQLKRDLLQQQQQQEQQLEQQDYGLRTTAAHTADEVAIQSHKHVERGRKVSAKPA</sequence>
<evidence type="ECO:0000313" key="1">
    <source>
        <dbReference type="EMBL" id="EDX13060.1"/>
    </source>
</evidence>
<proteinExistence type="predicted"/>
<dbReference type="EMBL" id="CM000364">
    <property type="protein sequence ID" value="EDX13060.1"/>
    <property type="molecule type" value="Genomic_DNA"/>
</dbReference>
<dbReference type="HOGENOM" id="CLU_2375033_0_0_1"/>
<gene>
    <name evidence="1" type="primary">Dsim\GD20492</name>
    <name evidence="1" type="ORF">Dsim_GD20492</name>
</gene>
<name>B4R183_DROSI</name>
<evidence type="ECO:0000313" key="2">
    <source>
        <dbReference type="Proteomes" id="UP000000304"/>
    </source>
</evidence>
<dbReference type="AlphaFoldDB" id="B4R183"/>
<dbReference type="Proteomes" id="UP000000304">
    <property type="component" value="Chromosome 3R"/>
</dbReference>
<protein>
    <submittedName>
        <fullName evidence="1">GD20492</fullName>
    </submittedName>
</protein>
<reference evidence="1 2" key="1">
    <citation type="journal article" date="2007" name="Nature">
        <title>Evolution of genes and genomes on the Drosophila phylogeny.</title>
        <authorList>
            <consortium name="Drosophila 12 Genomes Consortium"/>
            <person name="Clark A.G."/>
            <person name="Eisen M.B."/>
            <person name="Smith D.R."/>
            <person name="Bergman C.M."/>
            <person name="Oliver B."/>
            <person name="Markow T.A."/>
            <person name="Kaufman T.C."/>
            <person name="Kellis M."/>
            <person name="Gelbart W."/>
            <person name="Iyer V.N."/>
            <person name="Pollard D.A."/>
            <person name="Sackton T.B."/>
            <person name="Larracuente A.M."/>
            <person name="Singh N.D."/>
            <person name="Abad J.P."/>
            <person name="Abt D.N."/>
            <person name="Adryan B."/>
            <person name="Aguade M."/>
            <person name="Akashi H."/>
            <person name="Anderson W.W."/>
            <person name="Aquadro C.F."/>
            <person name="Ardell D.H."/>
            <person name="Arguello R."/>
            <person name="Artieri C.G."/>
            <person name="Barbash D.A."/>
            <person name="Barker D."/>
            <person name="Barsanti P."/>
            <person name="Batterham P."/>
            <person name="Batzoglou S."/>
            <person name="Begun D."/>
            <person name="Bhutkar A."/>
            <person name="Blanco E."/>
            <person name="Bosak S.A."/>
            <person name="Bradley R.K."/>
            <person name="Brand A.D."/>
            <person name="Brent M.R."/>
            <person name="Brooks A.N."/>
            <person name="Brown R.H."/>
            <person name="Butlin R.K."/>
            <person name="Caggese C."/>
            <person name="Calvi B.R."/>
            <person name="Bernardo de Carvalho A."/>
            <person name="Caspi A."/>
            <person name="Castrezana S."/>
            <person name="Celniker S.E."/>
            <person name="Chang J.L."/>
            <person name="Chapple C."/>
            <person name="Chatterji S."/>
            <person name="Chinwalla A."/>
            <person name="Civetta A."/>
            <person name="Clifton S.W."/>
            <person name="Comeron J.M."/>
            <person name="Costello J.C."/>
            <person name="Coyne J.A."/>
            <person name="Daub J."/>
            <person name="David R.G."/>
            <person name="Delcher A.L."/>
            <person name="Delehaunty K."/>
            <person name="Do C.B."/>
            <person name="Ebling H."/>
            <person name="Edwards K."/>
            <person name="Eickbush T."/>
            <person name="Evans J.D."/>
            <person name="Filipski A."/>
            <person name="Findeiss S."/>
            <person name="Freyhult E."/>
            <person name="Fulton L."/>
            <person name="Fulton R."/>
            <person name="Garcia A.C."/>
            <person name="Gardiner A."/>
            <person name="Garfield D.A."/>
            <person name="Garvin B.E."/>
            <person name="Gibson G."/>
            <person name="Gilbert D."/>
            <person name="Gnerre S."/>
            <person name="Godfrey J."/>
            <person name="Good R."/>
            <person name="Gotea V."/>
            <person name="Gravely B."/>
            <person name="Greenberg A.J."/>
            <person name="Griffiths-Jones S."/>
            <person name="Gross S."/>
            <person name="Guigo R."/>
            <person name="Gustafson E.A."/>
            <person name="Haerty W."/>
            <person name="Hahn M.W."/>
            <person name="Halligan D.L."/>
            <person name="Halpern A.L."/>
            <person name="Halter G.M."/>
            <person name="Han M.V."/>
            <person name="Heger A."/>
            <person name="Hillier L."/>
            <person name="Hinrichs A.S."/>
            <person name="Holmes I."/>
            <person name="Hoskins R.A."/>
            <person name="Hubisz M.J."/>
            <person name="Hultmark D."/>
            <person name="Huntley M.A."/>
            <person name="Jaffe D.B."/>
            <person name="Jagadeeshan S."/>
            <person name="Jeck W.R."/>
            <person name="Johnson J."/>
            <person name="Jones C.D."/>
            <person name="Jordan W.C."/>
            <person name="Karpen G.H."/>
            <person name="Kataoka E."/>
            <person name="Keightley P.D."/>
            <person name="Kheradpour P."/>
            <person name="Kirkness E.F."/>
            <person name="Koerich L.B."/>
            <person name="Kristiansen K."/>
            <person name="Kudrna D."/>
            <person name="Kulathinal R.J."/>
            <person name="Kumar S."/>
            <person name="Kwok R."/>
            <person name="Lander E."/>
            <person name="Langley C.H."/>
            <person name="Lapoint R."/>
            <person name="Lazzaro B.P."/>
            <person name="Lee S.J."/>
            <person name="Levesque L."/>
            <person name="Li R."/>
            <person name="Lin C.F."/>
            <person name="Lin M.F."/>
            <person name="Lindblad-Toh K."/>
            <person name="Llopart A."/>
            <person name="Long M."/>
            <person name="Low L."/>
            <person name="Lozovsky E."/>
            <person name="Lu J."/>
            <person name="Luo M."/>
            <person name="Machado C.A."/>
            <person name="Makalowski W."/>
            <person name="Marzo M."/>
            <person name="Matsuda M."/>
            <person name="Matzkin L."/>
            <person name="McAllister B."/>
            <person name="McBride C.S."/>
            <person name="McKernan B."/>
            <person name="McKernan K."/>
            <person name="Mendez-Lago M."/>
            <person name="Minx P."/>
            <person name="Mollenhauer M.U."/>
            <person name="Montooth K."/>
            <person name="Mount S.M."/>
            <person name="Mu X."/>
            <person name="Myers E."/>
            <person name="Negre B."/>
            <person name="Newfeld S."/>
            <person name="Nielsen R."/>
            <person name="Noor M.A."/>
            <person name="O'Grady P."/>
            <person name="Pachter L."/>
            <person name="Papaceit M."/>
            <person name="Parisi M.J."/>
            <person name="Parisi M."/>
            <person name="Parts L."/>
            <person name="Pedersen J.S."/>
            <person name="Pesole G."/>
            <person name="Phillippy A.M."/>
            <person name="Ponting C.P."/>
            <person name="Pop M."/>
            <person name="Porcelli D."/>
            <person name="Powell J.R."/>
            <person name="Prohaska S."/>
            <person name="Pruitt K."/>
            <person name="Puig M."/>
            <person name="Quesneville H."/>
            <person name="Ram K.R."/>
            <person name="Rand D."/>
            <person name="Rasmussen M.D."/>
            <person name="Reed L.K."/>
            <person name="Reenan R."/>
            <person name="Reily A."/>
            <person name="Remington K.A."/>
            <person name="Rieger T.T."/>
            <person name="Ritchie M.G."/>
            <person name="Robin C."/>
            <person name="Rogers Y.H."/>
            <person name="Rohde C."/>
            <person name="Rozas J."/>
            <person name="Rubenfield M.J."/>
            <person name="Ruiz A."/>
            <person name="Russo S."/>
            <person name="Salzberg S.L."/>
            <person name="Sanchez-Gracia A."/>
            <person name="Saranga D.J."/>
            <person name="Sato H."/>
            <person name="Schaeffer S.W."/>
            <person name="Schatz M.C."/>
            <person name="Schlenke T."/>
            <person name="Schwartz R."/>
            <person name="Segarra C."/>
            <person name="Singh R.S."/>
            <person name="Sirot L."/>
            <person name="Sirota M."/>
            <person name="Sisneros N.B."/>
            <person name="Smith C.D."/>
            <person name="Smith T.F."/>
            <person name="Spieth J."/>
            <person name="Stage D.E."/>
            <person name="Stark A."/>
            <person name="Stephan W."/>
            <person name="Strausberg R.L."/>
            <person name="Strempel S."/>
            <person name="Sturgill D."/>
            <person name="Sutton G."/>
            <person name="Sutton G.G."/>
            <person name="Tao W."/>
            <person name="Teichmann S."/>
            <person name="Tobari Y.N."/>
            <person name="Tomimura Y."/>
            <person name="Tsolas J.M."/>
            <person name="Valente V.L."/>
            <person name="Venter E."/>
            <person name="Venter J.C."/>
            <person name="Vicario S."/>
            <person name="Vieira F.G."/>
            <person name="Vilella A.J."/>
            <person name="Villasante A."/>
            <person name="Walenz B."/>
            <person name="Wang J."/>
            <person name="Wasserman M."/>
            <person name="Watts T."/>
            <person name="Wilson D."/>
            <person name="Wilson R.K."/>
            <person name="Wing R.A."/>
            <person name="Wolfner M.F."/>
            <person name="Wong A."/>
            <person name="Wong G.K."/>
            <person name="Wu C.I."/>
            <person name="Wu G."/>
            <person name="Yamamoto D."/>
            <person name="Yang H.P."/>
            <person name="Yang S.P."/>
            <person name="Yorke J.A."/>
            <person name="Yoshida K."/>
            <person name="Zdobnov E."/>
            <person name="Zhang P."/>
            <person name="Zhang Y."/>
            <person name="Zimin A.V."/>
            <person name="Baldwin J."/>
            <person name="Abdouelleil A."/>
            <person name="Abdulkadir J."/>
            <person name="Abebe A."/>
            <person name="Abera B."/>
            <person name="Abreu J."/>
            <person name="Acer S.C."/>
            <person name="Aftuck L."/>
            <person name="Alexander A."/>
            <person name="An P."/>
            <person name="Anderson E."/>
            <person name="Anderson S."/>
            <person name="Arachi H."/>
            <person name="Azer M."/>
            <person name="Bachantsang P."/>
            <person name="Barry A."/>
            <person name="Bayul T."/>
            <person name="Berlin A."/>
            <person name="Bessette D."/>
            <person name="Bloom T."/>
            <person name="Blye J."/>
            <person name="Boguslavskiy L."/>
            <person name="Bonnet C."/>
            <person name="Boukhgalter B."/>
            <person name="Bourzgui I."/>
            <person name="Brown A."/>
            <person name="Cahill P."/>
            <person name="Channer S."/>
            <person name="Cheshatsang Y."/>
            <person name="Chuda L."/>
            <person name="Citroen M."/>
            <person name="Collymore A."/>
            <person name="Cooke P."/>
            <person name="Costello M."/>
            <person name="D'Aco K."/>
            <person name="Daza R."/>
            <person name="De Haan G."/>
            <person name="DeGray S."/>
            <person name="DeMaso C."/>
            <person name="Dhargay N."/>
            <person name="Dooley K."/>
            <person name="Dooley E."/>
            <person name="Doricent M."/>
            <person name="Dorje P."/>
            <person name="Dorjee K."/>
            <person name="Dupes A."/>
            <person name="Elong R."/>
            <person name="Falk J."/>
            <person name="Farina A."/>
            <person name="Faro S."/>
            <person name="Ferguson D."/>
            <person name="Fisher S."/>
            <person name="Foley C.D."/>
            <person name="Franke A."/>
            <person name="Friedrich D."/>
            <person name="Gadbois L."/>
            <person name="Gearin G."/>
            <person name="Gearin C.R."/>
            <person name="Giannoukos G."/>
            <person name="Goode T."/>
            <person name="Graham J."/>
            <person name="Grandbois E."/>
            <person name="Grewal S."/>
            <person name="Gyaltsen K."/>
            <person name="Hafez N."/>
            <person name="Hagos B."/>
            <person name="Hall J."/>
            <person name="Henson C."/>
            <person name="Hollinger A."/>
            <person name="Honan T."/>
            <person name="Huard M.D."/>
            <person name="Hughes L."/>
            <person name="Hurhula B."/>
            <person name="Husby M.E."/>
            <person name="Kamat A."/>
            <person name="Kanga B."/>
            <person name="Kashin S."/>
            <person name="Khazanovich D."/>
            <person name="Kisner P."/>
            <person name="Lance K."/>
            <person name="Lara M."/>
            <person name="Lee W."/>
            <person name="Lennon N."/>
            <person name="Letendre F."/>
            <person name="LeVine R."/>
            <person name="Lipovsky A."/>
            <person name="Liu X."/>
            <person name="Liu J."/>
            <person name="Liu S."/>
            <person name="Lokyitsang T."/>
            <person name="Lokyitsang Y."/>
            <person name="Lubonja R."/>
            <person name="Lui A."/>
            <person name="MacDonald P."/>
            <person name="Magnisalis V."/>
            <person name="Maru K."/>
            <person name="Matthews C."/>
            <person name="McCusker W."/>
            <person name="McDonough S."/>
            <person name="Mehta T."/>
            <person name="Meldrim J."/>
            <person name="Meneus L."/>
            <person name="Mihai O."/>
            <person name="Mihalev A."/>
            <person name="Mihova T."/>
            <person name="Mittelman R."/>
            <person name="Mlenga V."/>
            <person name="Montmayeur A."/>
            <person name="Mulrain L."/>
            <person name="Navidi A."/>
            <person name="Naylor J."/>
            <person name="Negash T."/>
            <person name="Nguyen T."/>
            <person name="Nguyen N."/>
            <person name="Nicol R."/>
            <person name="Norbu C."/>
            <person name="Norbu N."/>
            <person name="Novod N."/>
            <person name="O'Neill B."/>
            <person name="Osman S."/>
            <person name="Markiewicz E."/>
            <person name="Oyono O.L."/>
            <person name="Patti C."/>
            <person name="Phunkhang P."/>
            <person name="Pierre F."/>
            <person name="Priest M."/>
            <person name="Raghuraman S."/>
            <person name="Rege F."/>
            <person name="Reyes R."/>
            <person name="Rise C."/>
            <person name="Rogov P."/>
            <person name="Ross K."/>
            <person name="Ryan E."/>
            <person name="Settipalli S."/>
            <person name="Shea T."/>
            <person name="Sherpa N."/>
            <person name="Shi L."/>
            <person name="Shih D."/>
            <person name="Sparrow T."/>
            <person name="Spaulding J."/>
            <person name="Stalker J."/>
            <person name="Stange-Thomann N."/>
            <person name="Stavropoulos S."/>
            <person name="Stone C."/>
            <person name="Strader C."/>
            <person name="Tesfaye S."/>
            <person name="Thomson T."/>
            <person name="Thoulutsang Y."/>
            <person name="Thoulutsang D."/>
            <person name="Topham K."/>
            <person name="Topping I."/>
            <person name="Tsamla T."/>
            <person name="Vassiliev H."/>
            <person name="Vo A."/>
            <person name="Wangchuk T."/>
            <person name="Wangdi T."/>
            <person name="Weiand M."/>
            <person name="Wilkinson J."/>
            <person name="Wilson A."/>
            <person name="Yadav S."/>
            <person name="Young G."/>
            <person name="Yu Q."/>
            <person name="Zembek L."/>
            <person name="Zhong D."/>
            <person name="Zimmer A."/>
            <person name="Zwirko Z."/>
            <person name="Jaffe D.B."/>
            <person name="Alvarez P."/>
            <person name="Brockman W."/>
            <person name="Butler J."/>
            <person name="Chin C."/>
            <person name="Gnerre S."/>
            <person name="Grabherr M."/>
            <person name="Kleber M."/>
            <person name="Mauceli E."/>
            <person name="MacCallum I."/>
        </authorList>
    </citation>
    <scope>NUCLEOTIDE SEQUENCE [LARGE SCALE GENOMIC DNA]</scope>
    <source>
        <strain evidence="2">white501</strain>
    </source>
</reference>
<accession>B4R183</accession>